<organism evidence="1 2">
    <name type="scientific">Phytophthora rubi</name>
    <dbReference type="NCBI Taxonomy" id="129364"/>
    <lineage>
        <taxon>Eukaryota</taxon>
        <taxon>Sar</taxon>
        <taxon>Stramenopiles</taxon>
        <taxon>Oomycota</taxon>
        <taxon>Peronosporomycetes</taxon>
        <taxon>Peronosporales</taxon>
        <taxon>Peronosporaceae</taxon>
        <taxon>Phytophthora</taxon>
    </lineage>
</organism>
<dbReference type="OrthoDB" id="160937at2759"/>
<evidence type="ECO:0000313" key="1">
    <source>
        <dbReference type="EMBL" id="KAE8983781.1"/>
    </source>
</evidence>
<name>A0A6A3INZ0_9STRA</name>
<accession>A0A6A3INZ0</accession>
<protein>
    <submittedName>
        <fullName evidence="1">Uncharacterized protein</fullName>
    </submittedName>
</protein>
<gene>
    <name evidence="1" type="ORF">PR002_g23146</name>
</gene>
<reference evidence="1 2" key="1">
    <citation type="submission" date="2018-09" db="EMBL/GenBank/DDBJ databases">
        <title>Genomic investigation of the strawberry pathogen Phytophthora fragariae indicates pathogenicity is determined by transcriptional variation in three key races.</title>
        <authorList>
            <person name="Adams T.M."/>
            <person name="Armitage A.D."/>
            <person name="Sobczyk M.K."/>
            <person name="Bates H.J."/>
            <person name="Dunwell J.M."/>
            <person name="Nellist C.F."/>
            <person name="Harrison R.J."/>
        </authorList>
    </citation>
    <scope>NUCLEOTIDE SEQUENCE [LARGE SCALE GENOMIC DNA]</scope>
    <source>
        <strain evidence="1 2">SCRP324</strain>
    </source>
</reference>
<proteinExistence type="predicted"/>
<evidence type="ECO:0000313" key="2">
    <source>
        <dbReference type="Proteomes" id="UP000435112"/>
    </source>
</evidence>
<comment type="caution">
    <text evidence="1">The sequence shown here is derived from an EMBL/GenBank/DDBJ whole genome shotgun (WGS) entry which is preliminary data.</text>
</comment>
<sequence length="113" mass="12779">MGAGLCHDCRVLIGRVLRGARRGALIVEALGNIISLCQQLEKNEDIRSAVHKRLVFVSEELGKTSDEEAMRQNRMLFMYGQTIATFLSFLEKQARKSFIKRLASNRKVLDAIQ</sequence>
<dbReference type="Proteomes" id="UP000435112">
    <property type="component" value="Unassembled WGS sequence"/>
</dbReference>
<dbReference type="EMBL" id="QXFU01002599">
    <property type="protein sequence ID" value="KAE8983781.1"/>
    <property type="molecule type" value="Genomic_DNA"/>
</dbReference>
<dbReference type="AlphaFoldDB" id="A0A6A3INZ0"/>